<name>A0A4T0X5I7_9ASCO</name>
<evidence type="ECO:0000256" key="3">
    <source>
        <dbReference type="ARBA" id="ARBA00009834"/>
    </source>
</evidence>
<evidence type="ECO:0000256" key="4">
    <source>
        <dbReference type="ARBA" id="ARBA00022448"/>
    </source>
</evidence>
<evidence type="ECO:0008006" key="11">
    <source>
        <dbReference type="Google" id="ProtNLM"/>
    </source>
</evidence>
<dbReference type="InterPro" id="IPR036390">
    <property type="entry name" value="WH_DNA-bd_sf"/>
</dbReference>
<evidence type="ECO:0000256" key="5">
    <source>
        <dbReference type="ARBA" id="ARBA00022490"/>
    </source>
</evidence>
<dbReference type="InterPro" id="IPR016689">
    <property type="entry name" value="ESCRT-2_cplx_Snf8"/>
</dbReference>
<keyword evidence="4" id="KW-0813">Transport</keyword>
<keyword evidence="6" id="KW-0967">Endosome</keyword>
<protein>
    <recommendedName>
        <fullName evidence="11">Vacuolar-sorting protein SNF8</fullName>
    </recommendedName>
</protein>
<proteinExistence type="inferred from homology"/>
<dbReference type="AlphaFoldDB" id="A0A4T0X5I7"/>
<dbReference type="InterPro" id="IPR040608">
    <property type="entry name" value="Snf8/Vps36"/>
</dbReference>
<comment type="caution">
    <text evidence="9">The sequence shown here is derived from an EMBL/GenBank/DDBJ whole genome shotgun (WGS) entry which is preliminary data.</text>
</comment>
<dbReference type="Proteomes" id="UP000307173">
    <property type="component" value="Unassembled WGS sequence"/>
</dbReference>
<evidence type="ECO:0000256" key="7">
    <source>
        <dbReference type="ARBA" id="ARBA00022927"/>
    </source>
</evidence>
<dbReference type="Pfam" id="PF04157">
    <property type="entry name" value="EAP30"/>
    <property type="match status" value="1"/>
</dbReference>
<dbReference type="GO" id="GO:0000814">
    <property type="term" value="C:ESCRT II complex"/>
    <property type="evidence" value="ECO:0007669"/>
    <property type="project" value="InterPro"/>
</dbReference>
<evidence type="ECO:0000313" key="9">
    <source>
        <dbReference type="EMBL" id="TID30242.1"/>
    </source>
</evidence>
<dbReference type="InterPro" id="IPR036388">
    <property type="entry name" value="WH-like_DNA-bd_sf"/>
</dbReference>
<dbReference type="SUPFAM" id="SSF46785">
    <property type="entry name" value="Winged helix' DNA-binding domain"/>
    <property type="match status" value="2"/>
</dbReference>
<keyword evidence="8" id="KW-0472">Membrane</keyword>
<dbReference type="Gene3D" id="1.10.10.10">
    <property type="entry name" value="Winged helix-like DNA-binding domain superfamily/Winged helix DNA-binding domain"/>
    <property type="match status" value="2"/>
</dbReference>
<reference evidence="9 10" key="1">
    <citation type="journal article" date="2019" name="Front. Genet.">
        <title>Whole-Genome Sequencing of the Opportunistic Yeast Pathogen Candida inconspicua Uncovers Its Hybrid Origin.</title>
        <authorList>
            <person name="Mixao V."/>
            <person name="Hansen A.P."/>
            <person name="Saus E."/>
            <person name="Boekhout T."/>
            <person name="Lass-Florl C."/>
            <person name="Gabaldon T."/>
        </authorList>
    </citation>
    <scope>NUCLEOTIDE SEQUENCE [LARGE SCALE GENOMIC DNA]</scope>
    <source>
        <strain evidence="9 10">CBS 180</strain>
    </source>
</reference>
<dbReference type="Gene3D" id="6.10.140.180">
    <property type="match status" value="1"/>
</dbReference>
<accession>A0A4T0X5I7</accession>
<keyword evidence="10" id="KW-1185">Reference proteome</keyword>
<dbReference type="OrthoDB" id="283883at2759"/>
<dbReference type="STRING" id="52247.A0A4T0X5I7"/>
<comment type="similarity">
    <text evidence="3">Belongs to the SNF8 family.</text>
</comment>
<dbReference type="EMBL" id="SELW01000166">
    <property type="protein sequence ID" value="TID30242.1"/>
    <property type="molecule type" value="Genomic_DNA"/>
</dbReference>
<dbReference type="PANTHER" id="PTHR12806:SF0">
    <property type="entry name" value="VACUOLAR-SORTING PROTEIN SNF8"/>
    <property type="match status" value="1"/>
</dbReference>
<evidence type="ECO:0000256" key="2">
    <source>
        <dbReference type="ARBA" id="ARBA00004496"/>
    </source>
</evidence>
<organism evidence="9 10">
    <name type="scientific">Pichia inconspicua</name>
    <dbReference type="NCBI Taxonomy" id="52247"/>
    <lineage>
        <taxon>Eukaryota</taxon>
        <taxon>Fungi</taxon>
        <taxon>Dikarya</taxon>
        <taxon>Ascomycota</taxon>
        <taxon>Saccharomycotina</taxon>
        <taxon>Pichiomycetes</taxon>
        <taxon>Pichiales</taxon>
        <taxon>Pichiaceae</taxon>
        <taxon>Pichia</taxon>
    </lineage>
</organism>
<dbReference type="GO" id="GO:0043328">
    <property type="term" value="P:protein transport to vacuole involved in ubiquitin-dependent protein catabolic process via the multivesicular body sorting pathway"/>
    <property type="evidence" value="ECO:0007669"/>
    <property type="project" value="TreeGrafter"/>
</dbReference>
<evidence type="ECO:0000256" key="6">
    <source>
        <dbReference type="ARBA" id="ARBA00022753"/>
    </source>
</evidence>
<dbReference type="FunFam" id="1.10.10.10:FF:000397">
    <property type="entry name" value="Vacuolar-sorting protein SNF8"/>
    <property type="match status" value="1"/>
</dbReference>
<evidence type="ECO:0000313" key="10">
    <source>
        <dbReference type="Proteomes" id="UP000307173"/>
    </source>
</evidence>
<keyword evidence="7" id="KW-0653">Protein transport</keyword>
<evidence type="ECO:0000256" key="8">
    <source>
        <dbReference type="ARBA" id="ARBA00023136"/>
    </source>
</evidence>
<evidence type="ECO:0000256" key="1">
    <source>
        <dbReference type="ARBA" id="ARBA00004481"/>
    </source>
</evidence>
<keyword evidence="5" id="KW-0963">Cytoplasm</keyword>
<dbReference type="PANTHER" id="PTHR12806">
    <property type="entry name" value="EAP30 SUBUNIT OF ELL COMPLEX"/>
    <property type="match status" value="1"/>
</dbReference>
<comment type="subcellular location">
    <subcellularLocation>
        <location evidence="2">Cytoplasm</location>
    </subcellularLocation>
    <subcellularLocation>
        <location evidence="1">Endosome membrane</location>
        <topology evidence="1">Peripheral membrane protein</topology>
    </subcellularLocation>
</comment>
<gene>
    <name evidence="9" type="ORF">CANINC_001122</name>
</gene>
<sequence>MSTGRGLSSLNNDQMNKKFQELGSKIVEDQRNNLETQLQVFQAALISFKNEHADEILHNEAIGETFAKICISFGIDPLVVATTLSDDINNNSERLNQLSIKIIELCTASRPMTGGILSINDLLEMINQDTWVSSDLQFKFKESDILEALNHLKVLGDELQLIQIGKKKYIKNIPQDLNIDQNTIIETAEIVGYVSVGLLRDNFGWKRIRAKDCIDEMVSNGILWVDRHTGEETRYWISSWINKSM</sequence>